<keyword evidence="3" id="KW-0677">Repeat</keyword>
<dbReference type="Proteomes" id="UP000032304">
    <property type="component" value="Chromosome 5"/>
</dbReference>
<feature type="region of interest" description="Disordered" evidence="9">
    <location>
        <begin position="338"/>
        <end position="377"/>
    </location>
</feature>
<dbReference type="Gramene" id="KJB28283">
    <property type="protein sequence ID" value="KJB28283"/>
    <property type="gene ID" value="B456_005G040600"/>
</dbReference>
<evidence type="ECO:0000256" key="6">
    <source>
        <dbReference type="ARBA" id="ARBA00023136"/>
    </source>
</evidence>
<dbReference type="InterPro" id="IPR002550">
    <property type="entry name" value="CNNM"/>
</dbReference>
<keyword evidence="2 8" id="KW-0812">Transmembrane</keyword>
<dbReference type="InterPro" id="IPR046342">
    <property type="entry name" value="CBS_dom_sf"/>
</dbReference>
<organism evidence="12 13">
    <name type="scientific">Gossypium raimondii</name>
    <name type="common">Peruvian cotton</name>
    <name type="synonym">Gossypium klotzschianum subsp. raimondii</name>
    <dbReference type="NCBI Taxonomy" id="29730"/>
    <lineage>
        <taxon>Eukaryota</taxon>
        <taxon>Viridiplantae</taxon>
        <taxon>Streptophyta</taxon>
        <taxon>Embryophyta</taxon>
        <taxon>Tracheophyta</taxon>
        <taxon>Spermatophyta</taxon>
        <taxon>Magnoliopsida</taxon>
        <taxon>eudicotyledons</taxon>
        <taxon>Gunneridae</taxon>
        <taxon>Pentapetalae</taxon>
        <taxon>rosids</taxon>
        <taxon>malvids</taxon>
        <taxon>Malvales</taxon>
        <taxon>Malvaceae</taxon>
        <taxon>Malvoideae</taxon>
        <taxon>Gossypium</taxon>
    </lineage>
</organism>
<evidence type="ECO:0000256" key="5">
    <source>
        <dbReference type="ARBA" id="ARBA00023122"/>
    </source>
</evidence>
<dbReference type="OrthoDB" id="5353557at2759"/>
<protein>
    <recommendedName>
        <fullName evidence="11">CNNM transmembrane domain-containing protein</fullName>
    </recommendedName>
</protein>
<keyword evidence="5" id="KW-0129">CBS domain</keyword>
<keyword evidence="4 8" id="KW-1133">Transmembrane helix</keyword>
<reference evidence="12 13" key="1">
    <citation type="journal article" date="2012" name="Nature">
        <title>Repeated polyploidization of Gossypium genomes and the evolution of spinnable cotton fibres.</title>
        <authorList>
            <person name="Paterson A.H."/>
            <person name="Wendel J.F."/>
            <person name="Gundlach H."/>
            <person name="Guo H."/>
            <person name="Jenkins J."/>
            <person name="Jin D."/>
            <person name="Llewellyn D."/>
            <person name="Showmaker K.C."/>
            <person name="Shu S."/>
            <person name="Udall J."/>
            <person name="Yoo M.J."/>
            <person name="Byers R."/>
            <person name="Chen W."/>
            <person name="Doron-Faigenboim A."/>
            <person name="Duke M.V."/>
            <person name="Gong L."/>
            <person name="Grimwood J."/>
            <person name="Grover C."/>
            <person name="Grupp K."/>
            <person name="Hu G."/>
            <person name="Lee T.H."/>
            <person name="Li J."/>
            <person name="Lin L."/>
            <person name="Liu T."/>
            <person name="Marler B.S."/>
            <person name="Page J.T."/>
            <person name="Roberts A.W."/>
            <person name="Romanel E."/>
            <person name="Sanders W.S."/>
            <person name="Szadkowski E."/>
            <person name="Tan X."/>
            <person name="Tang H."/>
            <person name="Xu C."/>
            <person name="Wang J."/>
            <person name="Wang Z."/>
            <person name="Zhang D."/>
            <person name="Zhang L."/>
            <person name="Ashrafi H."/>
            <person name="Bedon F."/>
            <person name="Bowers J.E."/>
            <person name="Brubaker C.L."/>
            <person name="Chee P.W."/>
            <person name="Das S."/>
            <person name="Gingle A.R."/>
            <person name="Haigler C.H."/>
            <person name="Harker D."/>
            <person name="Hoffmann L.V."/>
            <person name="Hovav R."/>
            <person name="Jones D.C."/>
            <person name="Lemke C."/>
            <person name="Mansoor S."/>
            <person name="ur Rahman M."/>
            <person name="Rainville L.N."/>
            <person name="Rambani A."/>
            <person name="Reddy U.K."/>
            <person name="Rong J.K."/>
            <person name="Saranga Y."/>
            <person name="Scheffler B.E."/>
            <person name="Scheffler J.A."/>
            <person name="Stelly D.M."/>
            <person name="Triplett B.A."/>
            <person name="Van Deynze A."/>
            <person name="Vaslin M.F."/>
            <person name="Waghmare V.N."/>
            <person name="Walford S.A."/>
            <person name="Wright R.J."/>
            <person name="Zaki E.A."/>
            <person name="Zhang T."/>
            <person name="Dennis E.S."/>
            <person name="Mayer K.F."/>
            <person name="Peterson D.G."/>
            <person name="Rokhsar D.S."/>
            <person name="Wang X."/>
            <person name="Schmutz J."/>
        </authorList>
    </citation>
    <scope>NUCLEOTIDE SEQUENCE [LARGE SCALE GENOMIC DNA]</scope>
</reference>
<dbReference type="Gene3D" id="3.10.580.10">
    <property type="entry name" value="CBS-domain"/>
    <property type="match status" value="2"/>
</dbReference>
<dbReference type="FunFam" id="3.10.580.10:FF:000057">
    <property type="entry name" value="DUF21 domain-containing protein At5g52790"/>
    <property type="match status" value="1"/>
</dbReference>
<accession>A0A0D2PMG6</accession>
<name>A0A0D2PMG6_GOSRA</name>
<evidence type="ECO:0000256" key="8">
    <source>
        <dbReference type="PROSITE-ProRule" id="PRU01193"/>
    </source>
</evidence>
<dbReference type="GO" id="GO:0016020">
    <property type="term" value="C:membrane"/>
    <property type="evidence" value="ECO:0007669"/>
    <property type="project" value="UniProtKB-SubCell"/>
</dbReference>
<evidence type="ECO:0000313" key="13">
    <source>
        <dbReference type="Proteomes" id="UP000032304"/>
    </source>
</evidence>
<dbReference type="GO" id="GO:0010960">
    <property type="term" value="P:magnesium ion homeostasis"/>
    <property type="evidence" value="ECO:0007669"/>
    <property type="project" value="InterPro"/>
</dbReference>
<dbReference type="GO" id="GO:0030026">
    <property type="term" value="P:intracellular manganese ion homeostasis"/>
    <property type="evidence" value="ECO:0007669"/>
    <property type="project" value="TreeGrafter"/>
</dbReference>
<dbReference type="AlphaFoldDB" id="A0A0D2PMG6"/>
<dbReference type="SUPFAM" id="SSF54631">
    <property type="entry name" value="CBS-domain pair"/>
    <property type="match status" value="1"/>
</dbReference>
<dbReference type="FunFam" id="3.10.580.10:FF:000021">
    <property type="entry name" value="DUF21 domain-containing protein At4g14240-like"/>
    <property type="match status" value="1"/>
</dbReference>
<dbReference type="CDD" id="cd04590">
    <property type="entry name" value="CBS_pair_CorC_HlyC_assoc"/>
    <property type="match status" value="1"/>
</dbReference>
<keyword evidence="6 8" id="KW-0472">Membrane</keyword>
<feature type="transmembrane region" description="Helical" evidence="10">
    <location>
        <begin position="125"/>
        <end position="143"/>
    </location>
</feature>
<feature type="compositionally biased region" description="Polar residues" evidence="9">
    <location>
        <begin position="352"/>
        <end position="365"/>
    </location>
</feature>
<evidence type="ECO:0000256" key="2">
    <source>
        <dbReference type="ARBA" id="ARBA00022692"/>
    </source>
</evidence>
<evidence type="ECO:0000256" key="3">
    <source>
        <dbReference type="ARBA" id="ARBA00022737"/>
    </source>
</evidence>
<dbReference type="PANTHER" id="PTHR12064">
    <property type="entry name" value="METAL TRANSPORTER CNNM"/>
    <property type="match status" value="1"/>
</dbReference>
<feature type="transmembrane region" description="Helical" evidence="10">
    <location>
        <begin position="40"/>
        <end position="70"/>
    </location>
</feature>
<evidence type="ECO:0000256" key="10">
    <source>
        <dbReference type="SAM" id="Phobius"/>
    </source>
</evidence>
<evidence type="ECO:0000259" key="11">
    <source>
        <dbReference type="PROSITE" id="PS51846"/>
    </source>
</evidence>
<dbReference type="OMA" id="CIDSHET"/>
<feature type="transmembrane region" description="Helical" evidence="10">
    <location>
        <begin position="155"/>
        <end position="175"/>
    </location>
</feature>
<dbReference type="PANTHER" id="PTHR12064:SF97">
    <property type="entry name" value="METAL TRANSPORTER CNNM-5"/>
    <property type="match status" value="1"/>
</dbReference>
<evidence type="ECO:0000256" key="7">
    <source>
        <dbReference type="ARBA" id="ARBA00023180"/>
    </source>
</evidence>
<gene>
    <name evidence="12" type="ORF">B456_005G040600</name>
</gene>
<evidence type="ECO:0000256" key="1">
    <source>
        <dbReference type="ARBA" id="ARBA00004141"/>
    </source>
</evidence>
<comment type="subcellular location">
    <subcellularLocation>
        <location evidence="1">Membrane</location>
        <topology evidence="1">Multi-pass membrane protein</topology>
    </subcellularLocation>
</comment>
<dbReference type="InterPro" id="IPR045095">
    <property type="entry name" value="ACDP"/>
</dbReference>
<keyword evidence="13" id="KW-1185">Reference proteome</keyword>
<feature type="domain" description="CNNM transmembrane" evidence="11">
    <location>
        <begin position="36"/>
        <end position="218"/>
    </location>
</feature>
<dbReference type="InterPro" id="IPR044751">
    <property type="entry name" value="Ion_transp-like_CBS"/>
</dbReference>
<dbReference type="EMBL" id="CM001744">
    <property type="protein sequence ID" value="KJB28283.1"/>
    <property type="molecule type" value="Genomic_DNA"/>
</dbReference>
<dbReference type="PROSITE" id="PS51846">
    <property type="entry name" value="CNNM"/>
    <property type="match status" value="1"/>
</dbReference>
<dbReference type="GO" id="GO:0005737">
    <property type="term" value="C:cytoplasm"/>
    <property type="evidence" value="ECO:0007669"/>
    <property type="project" value="TreeGrafter"/>
</dbReference>
<proteinExistence type="predicted"/>
<evidence type="ECO:0000256" key="4">
    <source>
        <dbReference type="ARBA" id="ARBA00022989"/>
    </source>
</evidence>
<dbReference type="KEGG" id="gra:105796623"/>
<dbReference type="Pfam" id="PF01595">
    <property type="entry name" value="CNNM"/>
    <property type="match status" value="1"/>
</dbReference>
<sequence length="485" mass="52444">MQPINSVLVSRMLSRTAAATESVNGLESVGGGLPFGSLWWFIYAGFSCFFVLFAGMMSGLTLGLMSLGLVELEILQRSGTSTEKKQAAAILPVVQKQHQLLVTLLLCNAVAMEALPIYLDKLFNEYVAIILSVTFVLAFGEVIPQALCTRYGLAIGANLSGLVRVLMILCFPIAYPVGKVLDWMLGHNEALFRRAQLKALVSIHSQEAGKGGELTHDETTIISGALDLTEKTAEEAMTPIESTFSLDVNSKLDWEAMGKILARGHSRVPVYSGNPKNIIGLLLVKSLLTVRPETETPVSAVSIRRIPRVPSDMPLYDILNEFQKGSSHMAAVVRGKSKNASATVDGEKSEENNSLSNAAESQLTTPLLPKQDEKPESVTVDIDKSFKPPLCKNAATNGPSMTSEDIEDGEVIGIITLEDVFEELLQEEIVDETDEYVDVHKRIRVAAAAAASSVARAPSSRRLTVQKGVEIQSKQGQGHAPKKLV</sequence>
<evidence type="ECO:0000256" key="9">
    <source>
        <dbReference type="SAM" id="MobiDB-lite"/>
    </source>
</evidence>
<evidence type="ECO:0000313" key="12">
    <source>
        <dbReference type="EMBL" id="KJB28283.1"/>
    </source>
</evidence>
<keyword evidence="7" id="KW-0325">Glycoprotein</keyword>